<dbReference type="Proteomes" id="UP000472269">
    <property type="component" value="Unplaced"/>
</dbReference>
<reference evidence="1" key="2">
    <citation type="submission" date="2025-09" db="UniProtKB">
        <authorList>
            <consortium name="Ensembl"/>
        </authorList>
    </citation>
    <scope>IDENTIFICATION</scope>
</reference>
<name>A0A663LKA8_ATHCN</name>
<keyword evidence="2" id="KW-1185">Reference proteome</keyword>
<organism evidence="1 2">
    <name type="scientific">Athene cunicularia</name>
    <name type="common">Burrowing owl</name>
    <name type="synonym">Speotyto cunicularia</name>
    <dbReference type="NCBI Taxonomy" id="194338"/>
    <lineage>
        <taxon>Eukaryota</taxon>
        <taxon>Metazoa</taxon>
        <taxon>Chordata</taxon>
        <taxon>Craniata</taxon>
        <taxon>Vertebrata</taxon>
        <taxon>Euteleostomi</taxon>
        <taxon>Archelosauria</taxon>
        <taxon>Archosauria</taxon>
        <taxon>Dinosauria</taxon>
        <taxon>Saurischia</taxon>
        <taxon>Theropoda</taxon>
        <taxon>Coelurosauria</taxon>
        <taxon>Aves</taxon>
        <taxon>Neognathae</taxon>
        <taxon>Neoaves</taxon>
        <taxon>Telluraves</taxon>
        <taxon>Strigiformes</taxon>
        <taxon>Strigidae</taxon>
        <taxon>Athene</taxon>
    </lineage>
</organism>
<dbReference type="Ensembl" id="ENSACUT00000000180.1">
    <property type="protein sequence ID" value="ENSACUP00000000169.1"/>
    <property type="gene ID" value="ENSACUG00000000121.1"/>
</dbReference>
<dbReference type="AlphaFoldDB" id="A0A663LKA8"/>
<accession>A0A663LKA8</accession>
<evidence type="ECO:0000313" key="2">
    <source>
        <dbReference type="Proteomes" id="UP000472269"/>
    </source>
</evidence>
<sequence>QAILLLYACTITNSPRAGEWISLSAMKMLKKEILIKIKHKQKKSSCREEYYMERGYLRCKIYSKCLSLLTEPLAWTKPKYHSSFLVSKTCWLPEKLFGYLGI</sequence>
<proteinExistence type="predicted"/>
<evidence type="ECO:0000313" key="1">
    <source>
        <dbReference type="Ensembl" id="ENSACUP00000000169.1"/>
    </source>
</evidence>
<reference evidence="1" key="1">
    <citation type="submission" date="2025-08" db="UniProtKB">
        <authorList>
            <consortium name="Ensembl"/>
        </authorList>
    </citation>
    <scope>IDENTIFICATION</scope>
</reference>
<protein>
    <submittedName>
        <fullName evidence="1">Uncharacterized protein</fullName>
    </submittedName>
</protein>